<dbReference type="InterPro" id="IPR028994">
    <property type="entry name" value="Integrin_alpha_N"/>
</dbReference>
<gene>
    <name evidence="5" type="ORF">H6G97_41505</name>
</gene>
<sequence length="529" mass="52953">MANSTFNLSTINGTNGFAINGIDSGDGLGYSVSSAGDINGDGFDDLSIGKYDPNPFFPFLLDYLSIKPSQSYVVFGSKGGFSAQLNVSTLNGTNGFVINAINPGDFLGSSVSSAGDINGDGLDDLILGAFRANGESGQSYVVFGSKSGFDAQLNVSNLNGTNGFAINGTNNNLSDQLGGSVSSAGDINSDGIDDLIIGAIRAPNGNRSGQSYVVFGSKSSFDASFDIPTLNGTNGFAINGIDSGDFSGGSVSSAGDVNGDGLDDLILGAFRASSNDNRSSGQSYVVFGSKSGFDASFDLSTLNGTSGFAINGINVDDNSGFSVSNAGDVNGDGLDDLIIGTRDASESYVVFGSKGGFDASFDLSTLNGTNGFTINGIGAYDRSGSSVSNAGDVNGDGLDDLIIGARNASESYVVFGSKGGFDASFDLSTLNGTNGFAINGNDRSGFSVSNAGDVNGDGFDDLIIGAPSAAANGISESGQSYVVFGGKNIGSGSTINLTGTASADTLIGTIGNNIIDGKAGKDTLTGNGG</sequence>
<dbReference type="SUPFAM" id="SSF69318">
    <property type="entry name" value="Integrin alpha N-terminal domain"/>
    <property type="match status" value="1"/>
</dbReference>
<dbReference type="Pfam" id="PF01839">
    <property type="entry name" value="FG-GAP"/>
    <property type="match status" value="7"/>
</dbReference>
<dbReference type="InterPro" id="IPR013517">
    <property type="entry name" value="FG-GAP"/>
</dbReference>
<evidence type="ECO:0000256" key="3">
    <source>
        <dbReference type="ARBA" id="ARBA00022801"/>
    </source>
</evidence>
<dbReference type="Gene3D" id="2.130.10.130">
    <property type="entry name" value="Integrin alpha, N-terminal"/>
    <property type="match status" value="5"/>
</dbReference>
<accession>A0ABR8E1X5</accession>
<dbReference type="EMBL" id="JACJSI010000289">
    <property type="protein sequence ID" value="MBD2535525.1"/>
    <property type="molecule type" value="Genomic_DNA"/>
</dbReference>
<dbReference type="PROSITE" id="PS51470">
    <property type="entry name" value="FG_GAP"/>
    <property type="match status" value="4"/>
</dbReference>
<evidence type="ECO:0000313" key="5">
    <source>
        <dbReference type="EMBL" id="MBD2535525.1"/>
    </source>
</evidence>
<keyword evidence="4" id="KW-0325">Glycoprotein</keyword>
<keyword evidence="1" id="KW-0732">Signal</keyword>
<dbReference type="PANTHER" id="PTHR23221">
    <property type="entry name" value="GLYCOSYLPHOSPHATIDYLINOSITOL PHOSPHOLIPASE D"/>
    <property type="match status" value="1"/>
</dbReference>
<comment type="caution">
    <text evidence="5">The sequence shown here is derived from an EMBL/GenBank/DDBJ whole genome shotgun (WGS) entry which is preliminary data.</text>
</comment>
<protein>
    <submittedName>
        <fullName evidence="5">FG-GAP repeat protein</fullName>
    </submittedName>
</protein>
<keyword evidence="3" id="KW-0378">Hydrolase</keyword>
<dbReference type="PRINTS" id="PR01185">
    <property type="entry name" value="INTEGRINA"/>
</dbReference>
<evidence type="ECO:0000256" key="2">
    <source>
        <dbReference type="ARBA" id="ARBA00022737"/>
    </source>
</evidence>
<evidence type="ECO:0000256" key="1">
    <source>
        <dbReference type="ARBA" id="ARBA00022729"/>
    </source>
</evidence>
<proteinExistence type="predicted"/>
<reference evidence="5 6" key="1">
    <citation type="journal article" date="2020" name="ISME J.">
        <title>Comparative genomics reveals insights into cyanobacterial evolution and habitat adaptation.</title>
        <authorList>
            <person name="Chen M.Y."/>
            <person name="Teng W.K."/>
            <person name="Zhao L."/>
            <person name="Hu C.X."/>
            <person name="Zhou Y.K."/>
            <person name="Han B.P."/>
            <person name="Song L.R."/>
            <person name="Shu W.S."/>
        </authorList>
    </citation>
    <scope>NUCLEOTIDE SEQUENCE [LARGE SCALE GENOMIC DNA]</scope>
    <source>
        <strain evidence="5 6">FACHB-838</strain>
    </source>
</reference>
<dbReference type="PANTHER" id="PTHR23221:SF7">
    <property type="entry name" value="PHOSPHATIDYLINOSITOL-GLYCAN-SPECIFIC PHOSPHOLIPASE D"/>
    <property type="match status" value="1"/>
</dbReference>
<dbReference type="InterPro" id="IPR013519">
    <property type="entry name" value="Int_alpha_beta-p"/>
</dbReference>
<dbReference type="InterPro" id="IPR000413">
    <property type="entry name" value="Integrin_alpha"/>
</dbReference>
<evidence type="ECO:0000256" key="4">
    <source>
        <dbReference type="ARBA" id="ARBA00023180"/>
    </source>
</evidence>
<name>A0ABR8E1X5_9NOSO</name>
<dbReference type="SMART" id="SM00191">
    <property type="entry name" value="Int_alpha"/>
    <property type="match status" value="7"/>
</dbReference>
<dbReference type="Proteomes" id="UP000623440">
    <property type="component" value="Unassembled WGS sequence"/>
</dbReference>
<keyword evidence="6" id="KW-1185">Reference proteome</keyword>
<evidence type="ECO:0000313" key="6">
    <source>
        <dbReference type="Proteomes" id="UP000623440"/>
    </source>
</evidence>
<keyword evidence="2" id="KW-0677">Repeat</keyword>
<organism evidence="5 6">
    <name type="scientific">Nostoc flagelliforme FACHB-838</name>
    <dbReference type="NCBI Taxonomy" id="2692904"/>
    <lineage>
        <taxon>Bacteria</taxon>
        <taxon>Bacillati</taxon>
        <taxon>Cyanobacteriota</taxon>
        <taxon>Cyanophyceae</taxon>
        <taxon>Nostocales</taxon>
        <taxon>Nostocaceae</taxon>
        <taxon>Nostoc</taxon>
    </lineage>
</organism>